<proteinExistence type="predicted"/>
<organism evidence="1 2">
    <name type="scientific">Sphingomonas populi</name>
    <dbReference type="NCBI Taxonomy" id="2484750"/>
    <lineage>
        <taxon>Bacteria</taxon>
        <taxon>Pseudomonadati</taxon>
        <taxon>Pseudomonadota</taxon>
        <taxon>Alphaproteobacteria</taxon>
        <taxon>Sphingomonadales</taxon>
        <taxon>Sphingomonadaceae</taxon>
        <taxon>Sphingomonas</taxon>
    </lineage>
</organism>
<dbReference type="EMBL" id="SGIS01000027">
    <property type="protein sequence ID" value="RZF63393.1"/>
    <property type="molecule type" value="Genomic_DNA"/>
</dbReference>
<sequence>MTKQPEKTPAEATAEQGEVLIDGPDGLALSLTPDAARQTAHAIHVAACAAQEQRTGATSSDDSGARRV</sequence>
<dbReference type="Proteomes" id="UP000292085">
    <property type="component" value="Unassembled WGS sequence"/>
</dbReference>
<dbReference type="RefSeq" id="WP_130159198.1">
    <property type="nucleotide sequence ID" value="NZ_SGIS01000027.1"/>
</dbReference>
<evidence type="ECO:0000313" key="2">
    <source>
        <dbReference type="Proteomes" id="UP000292085"/>
    </source>
</evidence>
<protein>
    <submittedName>
        <fullName evidence="1">Uncharacterized protein</fullName>
    </submittedName>
</protein>
<evidence type="ECO:0000313" key="1">
    <source>
        <dbReference type="EMBL" id="RZF63393.1"/>
    </source>
</evidence>
<keyword evidence="2" id="KW-1185">Reference proteome</keyword>
<gene>
    <name evidence="1" type="ORF">EWE75_16470</name>
</gene>
<comment type="caution">
    <text evidence="1">The sequence shown here is derived from an EMBL/GenBank/DDBJ whole genome shotgun (WGS) entry which is preliminary data.</text>
</comment>
<accession>A0A4Q6XSE7</accession>
<name>A0A4Q6XSE7_9SPHN</name>
<reference evidence="1 2" key="1">
    <citation type="submission" date="2019-02" db="EMBL/GenBank/DDBJ databases">
        <authorList>
            <person name="Li Y."/>
        </authorList>
    </citation>
    <scope>NUCLEOTIDE SEQUENCE [LARGE SCALE GENOMIC DNA]</scope>
    <source>
        <strain evidence="1 2">3-7</strain>
    </source>
</reference>
<dbReference type="OrthoDB" id="7452167at2"/>
<dbReference type="AlphaFoldDB" id="A0A4Q6XSE7"/>